<proteinExistence type="predicted"/>
<dbReference type="WBParaSite" id="nRc.2.0.1.t14272-RA">
    <property type="protein sequence ID" value="nRc.2.0.1.t14272-RA"/>
    <property type="gene ID" value="nRc.2.0.1.g14272"/>
</dbReference>
<name>A0A915IJB2_ROMCU</name>
<sequence>TGVSCATTGCLGSGTRTFTAAACVALVPKAGCCALTTRASACGCVLTCPDPPACTVWDIGGRFK</sequence>
<dbReference type="AlphaFoldDB" id="A0A915IJB2"/>
<keyword evidence="1" id="KW-1185">Reference proteome</keyword>
<evidence type="ECO:0000313" key="1">
    <source>
        <dbReference type="Proteomes" id="UP000887565"/>
    </source>
</evidence>
<organism evidence="1 2">
    <name type="scientific">Romanomermis culicivorax</name>
    <name type="common">Nematode worm</name>
    <dbReference type="NCBI Taxonomy" id="13658"/>
    <lineage>
        <taxon>Eukaryota</taxon>
        <taxon>Metazoa</taxon>
        <taxon>Ecdysozoa</taxon>
        <taxon>Nematoda</taxon>
        <taxon>Enoplea</taxon>
        <taxon>Dorylaimia</taxon>
        <taxon>Mermithida</taxon>
        <taxon>Mermithoidea</taxon>
        <taxon>Mermithidae</taxon>
        <taxon>Romanomermis</taxon>
    </lineage>
</organism>
<reference evidence="2" key="1">
    <citation type="submission" date="2022-11" db="UniProtKB">
        <authorList>
            <consortium name="WormBaseParasite"/>
        </authorList>
    </citation>
    <scope>IDENTIFICATION</scope>
</reference>
<protein>
    <submittedName>
        <fullName evidence="2">Uncharacterized protein</fullName>
    </submittedName>
</protein>
<evidence type="ECO:0000313" key="2">
    <source>
        <dbReference type="WBParaSite" id="nRc.2.0.1.t14272-RA"/>
    </source>
</evidence>
<dbReference type="Proteomes" id="UP000887565">
    <property type="component" value="Unplaced"/>
</dbReference>
<accession>A0A915IJB2</accession>